<feature type="compositionally biased region" description="Polar residues" evidence="1">
    <location>
        <begin position="528"/>
        <end position="538"/>
    </location>
</feature>
<dbReference type="AlphaFoldDB" id="A0A9P6FR11"/>
<feature type="region of interest" description="Disordered" evidence="1">
    <location>
        <begin position="221"/>
        <end position="258"/>
    </location>
</feature>
<dbReference type="Gene3D" id="1.25.40.10">
    <property type="entry name" value="Tetratricopeptide repeat domain"/>
    <property type="match status" value="2"/>
</dbReference>
<feature type="region of interest" description="Disordered" evidence="1">
    <location>
        <begin position="528"/>
        <end position="554"/>
    </location>
</feature>
<name>A0A9P6FR11_9FUNG</name>
<dbReference type="InterPro" id="IPR052945">
    <property type="entry name" value="Mitotic_Regulator"/>
</dbReference>
<sequence length="716" mass="75976">MDEFAYPTNLESAPLYLENDDDADDGYSFEPISEILAKASLAAEQEDDMIMAKSAEIVEKGHSRSANTSNDSDLILVTVEDLLISEEKARTVKANMDQLRSSRMPLQDILEPPVTLPTKSKGYPSNSAHDSKRPPSSSSSSSSLPPHAVPATAAVVKESASPVLGTKPRIMTTKTITATIRSQEPETPGEKKRTTLIFDDDESSRLQLFASSINDSYTEPMGALQHQSTETECGNQKSSPSSSKSSQQSGCVSKTTPPKLLTLAQQREAEIDDLIQKAIELHEGNQLDEATRHFYMAAQSENPLGQLMYGLSLRHGWGCKPNPREAIIYLQRAAEFAMGELKELGPPSRQSAAATEQLGKSHHSQLVSCPLPSTSEKQGQDGKDIQETTTINNGAQLARTPSKSVTNRQGLRRMGSLDRGAAIVMARKELVMALYELGMSYLKGWGVSKDKPVAFAYFKVAADLGDPDSQQEAAHCYSEGIGVGKDNFESARYYRMAAAQGAIQMGNSWIWKPKYDQYCATEATARAQGTNTGNGSTSHPPPANGSKFSRKTRSRASSAASATAAFVSLPLSSVNSGAHYSISGITAGVATVTATTAGTVLPGTMSSGSCNNHGNEMLTDSTLIAPGPRKPPPLSPSAIVVASGPMTNATSSTSSSVASTPTSPAPSSGKKHRWSFWGHSNSSSNVVNHSSSGSGGTLRSLVNGSSTNVSTTAVSQ</sequence>
<reference evidence="2" key="1">
    <citation type="journal article" date="2020" name="Fungal Divers.">
        <title>Resolving the Mortierellaceae phylogeny through synthesis of multi-gene phylogenetics and phylogenomics.</title>
        <authorList>
            <person name="Vandepol N."/>
            <person name="Liber J."/>
            <person name="Desiro A."/>
            <person name="Na H."/>
            <person name="Kennedy M."/>
            <person name="Barry K."/>
            <person name="Grigoriev I.V."/>
            <person name="Miller A.N."/>
            <person name="O'Donnell K."/>
            <person name="Stajich J.E."/>
            <person name="Bonito G."/>
        </authorList>
    </citation>
    <scope>NUCLEOTIDE SEQUENCE</scope>
    <source>
        <strain evidence="2">KOD1015</strain>
    </source>
</reference>
<dbReference type="PANTHER" id="PTHR43628">
    <property type="entry name" value="ACTIVATOR OF C KINASE PROTEIN 1-RELATED"/>
    <property type="match status" value="1"/>
</dbReference>
<proteinExistence type="predicted"/>
<dbReference type="EMBL" id="JAABOA010002362">
    <property type="protein sequence ID" value="KAF9579973.1"/>
    <property type="molecule type" value="Genomic_DNA"/>
</dbReference>
<evidence type="ECO:0000256" key="1">
    <source>
        <dbReference type="SAM" id="MobiDB-lite"/>
    </source>
</evidence>
<keyword evidence="3" id="KW-1185">Reference proteome</keyword>
<feature type="region of interest" description="Disordered" evidence="1">
    <location>
        <begin position="644"/>
        <end position="716"/>
    </location>
</feature>
<feature type="compositionally biased region" description="Polar residues" evidence="1">
    <location>
        <begin position="364"/>
        <end position="377"/>
    </location>
</feature>
<dbReference type="Proteomes" id="UP000780801">
    <property type="component" value="Unassembled WGS sequence"/>
</dbReference>
<feature type="compositionally biased region" description="Polar residues" evidence="1">
    <location>
        <begin position="225"/>
        <end position="235"/>
    </location>
</feature>
<feature type="compositionally biased region" description="Low complexity" evidence="1">
    <location>
        <begin position="134"/>
        <end position="156"/>
    </location>
</feature>
<evidence type="ECO:0000313" key="3">
    <source>
        <dbReference type="Proteomes" id="UP000780801"/>
    </source>
</evidence>
<dbReference type="InterPro" id="IPR011990">
    <property type="entry name" value="TPR-like_helical_dom_sf"/>
</dbReference>
<dbReference type="OrthoDB" id="2148946at2759"/>
<feature type="compositionally biased region" description="Low complexity" evidence="1">
    <location>
        <begin position="236"/>
        <end position="249"/>
    </location>
</feature>
<accession>A0A9P6FR11</accession>
<dbReference type="InterPro" id="IPR006597">
    <property type="entry name" value="Sel1-like"/>
</dbReference>
<feature type="region of interest" description="Disordered" evidence="1">
    <location>
        <begin position="344"/>
        <end position="411"/>
    </location>
</feature>
<organism evidence="2 3">
    <name type="scientific">Lunasporangiospora selenospora</name>
    <dbReference type="NCBI Taxonomy" id="979761"/>
    <lineage>
        <taxon>Eukaryota</taxon>
        <taxon>Fungi</taxon>
        <taxon>Fungi incertae sedis</taxon>
        <taxon>Mucoromycota</taxon>
        <taxon>Mortierellomycotina</taxon>
        <taxon>Mortierellomycetes</taxon>
        <taxon>Mortierellales</taxon>
        <taxon>Mortierellaceae</taxon>
        <taxon>Lunasporangiospora</taxon>
    </lineage>
</organism>
<dbReference type="GO" id="GO:0010972">
    <property type="term" value="P:negative regulation of G2/M transition of mitotic cell cycle"/>
    <property type="evidence" value="ECO:0007669"/>
    <property type="project" value="TreeGrafter"/>
</dbReference>
<feature type="region of interest" description="Disordered" evidence="1">
    <location>
        <begin position="103"/>
        <end position="167"/>
    </location>
</feature>
<evidence type="ECO:0000313" key="2">
    <source>
        <dbReference type="EMBL" id="KAF9579973.1"/>
    </source>
</evidence>
<dbReference type="Pfam" id="PF08238">
    <property type="entry name" value="Sel1"/>
    <property type="match status" value="3"/>
</dbReference>
<feature type="compositionally biased region" description="Low complexity" evidence="1">
    <location>
        <begin position="649"/>
        <end position="668"/>
    </location>
</feature>
<dbReference type="GO" id="GO:0032153">
    <property type="term" value="C:cell division site"/>
    <property type="evidence" value="ECO:0007669"/>
    <property type="project" value="TreeGrafter"/>
</dbReference>
<protein>
    <recommendedName>
        <fullName evidence="4">Sel1 repeat-containing protein</fullName>
    </recommendedName>
</protein>
<feature type="compositionally biased region" description="Polar residues" evidence="1">
    <location>
        <begin position="387"/>
        <end position="409"/>
    </location>
</feature>
<gene>
    <name evidence="2" type="ORF">BGW38_003555</name>
</gene>
<dbReference type="SUPFAM" id="SSF81901">
    <property type="entry name" value="HCP-like"/>
    <property type="match status" value="1"/>
</dbReference>
<evidence type="ECO:0008006" key="4">
    <source>
        <dbReference type="Google" id="ProtNLM"/>
    </source>
</evidence>
<feature type="compositionally biased region" description="Polar residues" evidence="1">
    <location>
        <begin position="700"/>
        <end position="716"/>
    </location>
</feature>
<comment type="caution">
    <text evidence="2">The sequence shown here is derived from an EMBL/GenBank/DDBJ whole genome shotgun (WGS) entry which is preliminary data.</text>
</comment>
<dbReference type="SMART" id="SM00671">
    <property type="entry name" value="SEL1"/>
    <property type="match status" value="3"/>
</dbReference>
<dbReference type="PANTHER" id="PTHR43628:SF1">
    <property type="entry name" value="CHITIN SYNTHASE REGULATORY FACTOR 2-RELATED"/>
    <property type="match status" value="1"/>
</dbReference>
<feature type="compositionally biased region" description="Low complexity" evidence="1">
    <location>
        <begin position="678"/>
        <end position="692"/>
    </location>
</feature>